<evidence type="ECO:0000313" key="1">
    <source>
        <dbReference type="EMBL" id="EDN96012.1"/>
    </source>
</evidence>
<dbReference type="EMBL" id="CH476639">
    <property type="protein sequence ID" value="EDN96012.1"/>
    <property type="molecule type" value="Genomic_DNA"/>
</dbReference>
<dbReference type="RefSeq" id="XP_001587188.1">
    <property type="nucleotide sequence ID" value="XM_001587138.1"/>
</dbReference>
<dbReference type="Proteomes" id="UP000001312">
    <property type="component" value="Unassembled WGS sequence"/>
</dbReference>
<proteinExistence type="predicted"/>
<dbReference type="AlphaFoldDB" id="A7F2S0"/>
<reference evidence="2" key="1">
    <citation type="journal article" date="2011" name="PLoS Genet.">
        <title>Genomic analysis of the necrotrophic fungal pathogens Sclerotinia sclerotiorum and Botrytis cinerea.</title>
        <authorList>
            <person name="Amselem J."/>
            <person name="Cuomo C.A."/>
            <person name="van Kan J.A."/>
            <person name="Viaud M."/>
            <person name="Benito E.P."/>
            <person name="Couloux A."/>
            <person name="Coutinho P.M."/>
            <person name="de Vries R.P."/>
            <person name="Dyer P.S."/>
            <person name="Fillinger S."/>
            <person name="Fournier E."/>
            <person name="Gout L."/>
            <person name="Hahn M."/>
            <person name="Kohn L."/>
            <person name="Lapalu N."/>
            <person name="Plummer K.M."/>
            <person name="Pradier J.M."/>
            <person name="Quevillon E."/>
            <person name="Sharon A."/>
            <person name="Simon A."/>
            <person name="ten Have A."/>
            <person name="Tudzynski B."/>
            <person name="Tudzynski P."/>
            <person name="Wincker P."/>
            <person name="Andrew M."/>
            <person name="Anthouard V."/>
            <person name="Beever R.E."/>
            <person name="Beffa R."/>
            <person name="Benoit I."/>
            <person name="Bouzid O."/>
            <person name="Brault B."/>
            <person name="Chen Z."/>
            <person name="Choquer M."/>
            <person name="Collemare J."/>
            <person name="Cotton P."/>
            <person name="Danchin E.G."/>
            <person name="Da Silva C."/>
            <person name="Gautier A."/>
            <person name="Giraud C."/>
            <person name="Giraud T."/>
            <person name="Gonzalez C."/>
            <person name="Grossetete S."/>
            <person name="Guldener U."/>
            <person name="Henrissat B."/>
            <person name="Howlett B.J."/>
            <person name="Kodira C."/>
            <person name="Kretschmer M."/>
            <person name="Lappartient A."/>
            <person name="Leroch M."/>
            <person name="Levis C."/>
            <person name="Mauceli E."/>
            <person name="Neuveglise C."/>
            <person name="Oeser B."/>
            <person name="Pearson M."/>
            <person name="Poulain J."/>
            <person name="Poussereau N."/>
            <person name="Quesneville H."/>
            <person name="Rascle C."/>
            <person name="Schumacher J."/>
            <person name="Segurens B."/>
            <person name="Sexton A."/>
            <person name="Silva E."/>
            <person name="Sirven C."/>
            <person name="Soanes D.M."/>
            <person name="Talbot N.J."/>
            <person name="Templeton M."/>
            <person name="Yandava C."/>
            <person name="Yarden O."/>
            <person name="Zeng Q."/>
            <person name="Rollins J.A."/>
            <person name="Lebrun M.H."/>
            <person name="Dickman M."/>
        </authorList>
    </citation>
    <scope>NUCLEOTIDE SEQUENCE [LARGE SCALE GENOMIC DNA]</scope>
    <source>
        <strain evidence="2">ATCC 18683 / 1980 / Ss-1</strain>
    </source>
</reference>
<keyword evidence="2" id="KW-1185">Reference proteome</keyword>
<dbReference type="GeneID" id="5483220"/>
<organism evidence="1 2">
    <name type="scientific">Sclerotinia sclerotiorum (strain ATCC 18683 / 1980 / Ss-1)</name>
    <name type="common">White mold</name>
    <name type="synonym">Whetzelinia sclerotiorum</name>
    <dbReference type="NCBI Taxonomy" id="665079"/>
    <lineage>
        <taxon>Eukaryota</taxon>
        <taxon>Fungi</taxon>
        <taxon>Dikarya</taxon>
        <taxon>Ascomycota</taxon>
        <taxon>Pezizomycotina</taxon>
        <taxon>Leotiomycetes</taxon>
        <taxon>Helotiales</taxon>
        <taxon>Sclerotiniaceae</taxon>
        <taxon>Sclerotinia</taxon>
    </lineage>
</organism>
<protein>
    <submittedName>
        <fullName evidence="1">Uncharacterized protein</fullName>
    </submittedName>
</protein>
<dbReference type="KEGG" id="ssl:SS1G_12218"/>
<dbReference type="InParanoid" id="A7F2S0"/>
<name>A7F2S0_SCLS1</name>
<accession>A7F2S0</accession>
<evidence type="ECO:0000313" key="2">
    <source>
        <dbReference type="Proteomes" id="UP000001312"/>
    </source>
</evidence>
<dbReference type="HOGENOM" id="CLU_3070106_0_0_1"/>
<sequence length="53" mass="5850">MPRNWDWWERVGKRKREGIGGGGCTKMNADPDVKAALVKSAHVHVGIFLGFAV</sequence>
<gene>
    <name evidence="1" type="ORF">SS1G_12218</name>
</gene>